<evidence type="ECO:0000256" key="2">
    <source>
        <dbReference type="ARBA" id="ARBA00022676"/>
    </source>
</evidence>
<feature type="transmembrane region" description="Helical" evidence="9">
    <location>
        <begin position="336"/>
        <end position="359"/>
    </location>
</feature>
<keyword evidence="6" id="KW-0333">Golgi apparatus</keyword>
<dbReference type="GO" id="GO:0016757">
    <property type="term" value="F:glycosyltransferase activity"/>
    <property type="evidence" value="ECO:0007669"/>
    <property type="project" value="UniProtKB-KW"/>
</dbReference>
<keyword evidence="2" id="KW-0328">Glycosyltransferase</keyword>
<feature type="transmembrane region" description="Helical" evidence="9">
    <location>
        <begin position="379"/>
        <end position="402"/>
    </location>
</feature>
<dbReference type="Gene3D" id="3.90.550.10">
    <property type="entry name" value="Spore Coat Polysaccharide Biosynthesis Protein SpsA, Chain A"/>
    <property type="match status" value="1"/>
</dbReference>
<protein>
    <submittedName>
        <fullName evidence="10">Glycosyltransferase, catalytic subunit of cellulose synthase and poly-beta-1,6-N-acetylglucosamine synthase</fullName>
    </submittedName>
</protein>
<keyword evidence="3 10" id="KW-0808">Transferase</keyword>
<proteinExistence type="predicted"/>
<evidence type="ECO:0000256" key="7">
    <source>
        <dbReference type="ARBA" id="ARBA00023136"/>
    </source>
</evidence>
<feature type="transmembrane region" description="Helical" evidence="9">
    <location>
        <begin position="430"/>
        <end position="450"/>
    </location>
</feature>
<dbReference type="CDD" id="cd06437">
    <property type="entry name" value="CESA_CaSu_A2"/>
    <property type="match status" value="1"/>
</dbReference>
<evidence type="ECO:0000256" key="3">
    <source>
        <dbReference type="ARBA" id="ARBA00022679"/>
    </source>
</evidence>
<dbReference type="GO" id="GO:0071555">
    <property type="term" value="P:cell wall organization"/>
    <property type="evidence" value="ECO:0007669"/>
    <property type="project" value="UniProtKB-KW"/>
</dbReference>
<evidence type="ECO:0000256" key="4">
    <source>
        <dbReference type="ARBA" id="ARBA00022692"/>
    </source>
</evidence>
<evidence type="ECO:0000256" key="8">
    <source>
        <dbReference type="ARBA" id="ARBA00023316"/>
    </source>
</evidence>
<keyword evidence="8" id="KW-0961">Cell wall biogenesis/degradation</keyword>
<dbReference type="SUPFAM" id="SSF53448">
    <property type="entry name" value="Nucleotide-diphospho-sugar transferases"/>
    <property type="match status" value="1"/>
</dbReference>
<feature type="transmembrane region" description="Helical" evidence="9">
    <location>
        <begin position="6"/>
        <end position="28"/>
    </location>
</feature>
<keyword evidence="7 9" id="KW-0472">Membrane</keyword>
<evidence type="ECO:0000313" key="11">
    <source>
        <dbReference type="Proteomes" id="UP000198393"/>
    </source>
</evidence>
<feature type="transmembrane region" description="Helical" evidence="9">
    <location>
        <begin position="303"/>
        <end position="324"/>
    </location>
</feature>
<dbReference type="Proteomes" id="UP000198393">
    <property type="component" value="Unassembled WGS sequence"/>
</dbReference>
<dbReference type="EMBL" id="FZPD01000004">
    <property type="protein sequence ID" value="SNT16203.1"/>
    <property type="molecule type" value="Genomic_DNA"/>
</dbReference>
<keyword evidence="11" id="KW-1185">Reference proteome</keyword>
<evidence type="ECO:0000256" key="1">
    <source>
        <dbReference type="ARBA" id="ARBA00004653"/>
    </source>
</evidence>
<sequence length="485" mass="55453">MEWLVIVLYGVTLLIICLFSLGQFNLTWHYLQAKKQKEELSEELSEYPIVTIQLPVFNERYVVERLIDAVMKIQYPKDKLEIQILDDSTDETVGIIAEKVNEYLADGWDIKQIRRPERVGFKAGALAYGLEKAKGEFIAIFDADFVPNPQFLMRTLSKFQNEKVGMIQTKWSHLNTDYGSLTKIQAFWLDAHFTVEQKGREHAGSFINFNGTAGVWRKACIQDAGGWQYDTITEDLDLSYRAQLKGWKFVYREEIESPAELPVLIPAVKSQQYRWNKGAAETARKTLGKVLTSNIGWNHKIRAVFHLLNSSVFLLLLIAAVLSIPMLYIKEYNPDLALVFDLGSIFIIGFLAMGFFYWVAAKATHPEYTFRYFIKNFPIFLAFSMGMALHNSIAVVEGYLGIKTPFVRTPKFNVQSKGDSWKGNQYLSKVLTPVTFMEGLLSIYFIYGIFSGFKLEDYGLMLFHGMLAIGFAYVFILSVKPMNNA</sequence>
<dbReference type="OrthoDB" id="9806824at2"/>
<dbReference type="PANTHER" id="PTHR32044">
    <property type="entry name" value="GLUCOMANNAN 4-BETA-MANNOSYLTRANSFERASE 9"/>
    <property type="match status" value="1"/>
</dbReference>
<evidence type="ECO:0000256" key="6">
    <source>
        <dbReference type="ARBA" id="ARBA00023034"/>
    </source>
</evidence>
<dbReference type="RefSeq" id="WP_089357283.1">
    <property type="nucleotide sequence ID" value="NZ_FZPD01000004.1"/>
</dbReference>
<dbReference type="PANTHER" id="PTHR32044:SF80">
    <property type="entry name" value="XYLOGLUCAN GLYCOSYLTRANSFERASE 2-RELATED"/>
    <property type="match status" value="1"/>
</dbReference>
<evidence type="ECO:0000313" key="10">
    <source>
        <dbReference type="EMBL" id="SNT16203.1"/>
    </source>
</evidence>
<dbReference type="FunFam" id="3.90.550.10:FF:000057">
    <property type="entry name" value="Glycosyltransferase-like protein, family 2"/>
    <property type="match status" value="1"/>
</dbReference>
<dbReference type="Pfam" id="PF13641">
    <property type="entry name" value="Glyco_tranf_2_3"/>
    <property type="match status" value="1"/>
</dbReference>
<gene>
    <name evidence="10" type="ORF">SAMN05421640_2586</name>
</gene>
<accession>A0A239KEZ0</accession>
<comment type="subcellular location">
    <subcellularLocation>
        <location evidence="1">Golgi apparatus membrane</location>
        <topology evidence="1">Multi-pass membrane protein</topology>
    </subcellularLocation>
</comment>
<dbReference type="AlphaFoldDB" id="A0A239KEZ0"/>
<keyword evidence="5 9" id="KW-1133">Transmembrane helix</keyword>
<evidence type="ECO:0000256" key="9">
    <source>
        <dbReference type="SAM" id="Phobius"/>
    </source>
</evidence>
<dbReference type="InterPro" id="IPR029044">
    <property type="entry name" value="Nucleotide-diphossugar_trans"/>
</dbReference>
<reference evidence="10 11" key="1">
    <citation type="submission" date="2017-06" db="EMBL/GenBank/DDBJ databases">
        <authorList>
            <person name="Kim H.J."/>
            <person name="Triplett B.A."/>
        </authorList>
    </citation>
    <scope>NUCLEOTIDE SEQUENCE [LARGE SCALE GENOMIC DNA]</scope>
    <source>
        <strain evidence="10 11">DSM 19307</strain>
    </source>
</reference>
<evidence type="ECO:0000256" key="5">
    <source>
        <dbReference type="ARBA" id="ARBA00022989"/>
    </source>
</evidence>
<name>A0A239KEZ0_EKHLU</name>
<organism evidence="10 11">
    <name type="scientific">Ekhidna lutea</name>
    <dbReference type="NCBI Taxonomy" id="447679"/>
    <lineage>
        <taxon>Bacteria</taxon>
        <taxon>Pseudomonadati</taxon>
        <taxon>Bacteroidota</taxon>
        <taxon>Cytophagia</taxon>
        <taxon>Cytophagales</taxon>
        <taxon>Reichenbachiellaceae</taxon>
        <taxon>Ekhidna</taxon>
    </lineage>
</organism>
<keyword evidence="4 9" id="KW-0812">Transmembrane</keyword>
<feature type="transmembrane region" description="Helical" evidence="9">
    <location>
        <begin position="462"/>
        <end position="479"/>
    </location>
</feature>